<organism evidence="2 3">
    <name type="scientific">Faecalibacterium prausnitzii</name>
    <dbReference type="NCBI Taxonomy" id="853"/>
    <lineage>
        <taxon>Bacteria</taxon>
        <taxon>Bacillati</taxon>
        <taxon>Bacillota</taxon>
        <taxon>Clostridia</taxon>
        <taxon>Eubacteriales</taxon>
        <taxon>Oscillospiraceae</taxon>
        <taxon>Faecalibacterium</taxon>
    </lineage>
</organism>
<protein>
    <submittedName>
        <fullName evidence="2">5-bromo-4-chloroindolyl phosphate hydrolysis protein</fullName>
    </submittedName>
</protein>
<evidence type="ECO:0000313" key="2">
    <source>
        <dbReference type="EMBL" id="PDX82428.1"/>
    </source>
</evidence>
<comment type="caution">
    <text evidence="2">The sequence shown here is derived from an EMBL/GenBank/DDBJ whole genome shotgun (WGS) entry which is preliminary data.</text>
</comment>
<evidence type="ECO:0000313" key="3">
    <source>
        <dbReference type="Proteomes" id="UP000220005"/>
    </source>
</evidence>
<gene>
    <name evidence="2" type="ORF">CGS58_02865</name>
</gene>
<keyword evidence="1" id="KW-1133">Transmembrane helix</keyword>
<dbReference type="Proteomes" id="UP000220005">
    <property type="component" value="Unassembled WGS sequence"/>
</dbReference>
<dbReference type="AlphaFoldDB" id="A0A2A7ATS4"/>
<feature type="transmembrane region" description="Helical" evidence="1">
    <location>
        <begin position="16"/>
        <end position="38"/>
    </location>
</feature>
<keyword evidence="1" id="KW-0812">Transmembrane</keyword>
<dbReference type="RefSeq" id="WP_097838867.1">
    <property type="nucleotide sequence ID" value="NZ_NMTY01000004.1"/>
</dbReference>
<dbReference type="Pfam" id="PF10112">
    <property type="entry name" value="Halogen_Hydrol"/>
    <property type="match status" value="1"/>
</dbReference>
<proteinExistence type="predicted"/>
<sequence length="378" mass="41514">MEPRRSKHYLARIPTIALLVLFAMSPELSILFFILRAIDRDALKKEQKNADYASDFRAEDTRADQSTRPVGCDDETVYGHDIPTAEQKNAKKWHKNLTTLCTVFGAIFLVAGLAGLGDIIDLWGYWFDWGEFITALTQILGGGAALGMGLRMRSARKLEHKLDKIVGDRSNIPLDELFAAAGIDSAKGISVVERAIDHGYFGADAYIDHRTGTLIVRGAAPQPPQTEEEPKAEPAPEDLYASLQAQLRKANEAIPDPVMTAKISRLEEVSARIFALAKKDPGKKAQLQKFMDYYLPTALKLLNTYAQLSAQDVQGENISEAKQSIERSMDLLITAFENQLDKLFQSDALDVSADVAALEGMLNLDGLAASDFKPGNAS</sequence>
<accession>A0A2A7ATS4</accession>
<evidence type="ECO:0000256" key="1">
    <source>
        <dbReference type="SAM" id="Phobius"/>
    </source>
</evidence>
<reference evidence="2 3" key="1">
    <citation type="journal article" date="2017" name="Front. Microbiol.">
        <title>New Insights into the Diversity of the Genus Faecalibacterium.</title>
        <authorList>
            <person name="Benevides L."/>
            <person name="Burman S."/>
            <person name="Martin R."/>
            <person name="Robert V."/>
            <person name="Thomas M."/>
            <person name="Miquel S."/>
            <person name="Chain F."/>
            <person name="Sokol H."/>
            <person name="Bermudez-Humaran L.G."/>
            <person name="Morrison M."/>
            <person name="Langella P."/>
            <person name="Azevedo V.A."/>
            <person name="Chatel J.M."/>
            <person name="Soares S."/>
        </authorList>
    </citation>
    <scope>NUCLEOTIDE SEQUENCE [LARGE SCALE GENOMIC DNA]</scope>
    <source>
        <strain evidence="2 3">CNCM I 4575</strain>
    </source>
</reference>
<dbReference type="InterPro" id="IPR018770">
    <property type="entry name" value="ChloroindolylP_hydrolase"/>
</dbReference>
<dbReference type="EMBL" id="NMTY01000004">
    <property type="protein sequence ID" value="PDX82428.1"/>
    <property type="molecule type" value="Genomic_DNA"/>
</dbReference>
<feature type="transmembrane region" description="Helical" evidence="1">
    <location>
        <begin position="97"/>
        <end position="120"/>
    </location>
</feature>
<name>A0A2A7ATS4_9FIRM</name>
<keyword evidence="1" id="KW-0472">Membrane</keyword>
<feature type="transmembrane region" description="Helical" evidence="1">
    <location>
        <begin position="132"/>
        <end position="150"/>
    </location>
</feature>